<feature type="transmembrane region" description="Helical" evidence="1">
    <location>
        <begin position="167"/>
        <end position="188"/>
    </location>
</feature>
<dbReference type="EMBL" id="LSNE01000007">
    <property type="protein sequence ID" value="KXI28241.1"/>
    <property type="molecule type" value="Genomic_DNA"/>
</dbReference>
<organism evidence="2 3">
    <name type="scientific">Paraglaciecola hydrolytica</name>
    <dbReference type="NCBI Taxonomy" id="1799789"/>
    <lineage>
        <taxon>Bacteria</taxon>
        <taxon>Pseudomonadati</taxon>
        <taxon>Pseudomonadota</taxon>
        <taxon>Gammaproteobacteria</taxon>
        <taxon>Alteromonadales</taxon>
        <taxon>Alteromonadaceae</taxon>
        <taxon>Paraglaciecola</taxon>
    </lineage>
</organism>
<evidence type="ECO:0000313" key="2">
    <source>
        <dbReference type="EMBL" id="KXI28241.1"/>
    </source>
</evidence>
<evidence type="ECO:0000313" key="3">
    <source>
        <dbReference type="Proteomes" id="UP000070299"/>
    </source>
</evidence>
<comment type="caution">
    <text evidence="2">The sequence shown here is derived from an EMBL/GenBank/DDBJ whole genome shotgun (WGS) entry which is preliminary data.</text>
</comment>
<dbReference type="OrthoDB" id="1120468at2"/>
<feature type="transmembrane region" description="Helical" evidence="1">
    <location>
        <begin position="66"/>
        <end position="84"/>
    </location>
</feature>
<name>A0A135ZZ31_9ALTE</name>
<dbReference type="Proteomes" id="UP000070299">
    <property type="component" value="Unassembled WGS sequence"/>
</dbReference>
<accession>A0A135ZZ31</accession>
<feature type="transmembrane region" description="Helical" evidence="1">
    <location>
        <begin position="43"/>
        <end position="60"/>
    </location>
</feature>
<gene>
    <name evidence="2" type="ORF">AX660_17845</name>
</gene>
<protein>
    <submittedName>
        <fullName evidence="2">Uncharacterized protein</fullName>
    </submittedName>
</protein>
<proteinExistence type="predicted"/>
<keyword evidence="1" id="KW-0812">Transmembrane</keyword>
<dbReference type="RefSeq" id="WP_068378347.1">
    <property type="nucleotide sequence ID" value="NZ_LSNE01000007.1"/>
</dbReference>
<reference evidence="3" key="1">
    <citation type="submission" date="2016-02" db="EMBL/GenBank/DDBJ databases">
        <authorList>
            <person name="Schultz-Johansen M."/>
            <person name="Glaring M.A."/>
            <person name="Bech P.K."/>
            <person name="Stougaard P."/>
        </authorList>
    </citation>
    <scope>NUCLEOTIDE SEQUENCE [LARGE SCALE GENOMIC DNA]</scope>
    <source>
        <strain evidence="3">S66</strain>
    </source>
</reference>
<feature type="transmembrane region" description="Helical" evidence="1">
    <location>
        <begin position="124"/>
        <end position="147"/>
    </location>
</feature>
<sequence length="213" mass="24723">MNNSIEQIWKHGFVESNLTAIPKINNLYSKKSKNIVDKIHRMYALNVKYLIVLPIFISLICFAKGWLVLATTMPFLLLWIAFIARKQLKKLDLNSKSDNSYQYIKGFNEWFNDMVSSFTWAYQVFYPSLALAILVEIRISTVGKNLIEGYLVSYPDSGLLFGTPWVFYFAACLIIAVVGYFATTLYLFDLKLMYGRVMKKLDEILCDMEELRQ</sequence>
<evidence type="ECO:0000256" key="1">
    <source>
        <dbReference type="SAM" id="Phobius"/>
    </source>
</evidence>
<keyword evidence="1" id="KW-0472">Membrane</keyword>
<dbReference type="AlphaFoldDB" id="A0A135ZZ31"/>
<keyword evidence="3" id="KW-1185">Reference proteome</keyword>
<keyword evidence="1" id="KW-1133">Transmembrane helix</keyword>